<evidence type="ECO:0000313" key="5">
    <source>
        <dbReference type="Proteomes" id="UP000594262"/>
    </source>
</evidence>
<dbReference type="Proteomes" id="UP000594262">
    <property type="component" value="Unplaced"/>
</dbReference>
<dbReference type="OrthoDB" id="6776014at2759"/>
<dbReference type="PANTHER" id="PTHR47027:SF20">
    <property type="entry name" value="REVERSE TRANSCRIPTASE-LIKE PROTEIN WITH RNA-DIRECTED DNA POLYMERASE DOMAIN"/>
    <property type="match status" value="1"/>
</dbReference>
<dbReference type="SUPFAM" id="SSF56219">
    <property type="entry name" value="DNase I-like"/>
    <property type="match status" value="1"/>
</dbReference>
<dbReference type="InterPro" id="IPR036691">
    <property type="entry name" value="Endo/exonu/phosph_ase_sf"/>
</dbReference>
<feature type="coiled-coil region" evidence="1">
    <location>
        <begin position="311"/>
        <end position="338"/>
    </location>
</feature>
<dbReference type="AlphaFoldDB" id="A0A7M5VDN7"/>
<dbReference type="GO" id="GO:0003824">
    <property type="term" value="F:catalytic activity"/>
    <property type="evidence" value="ECO:0007669"/>
    <property type="project" value="InterPro"/>
</dbReference>
<dbReference type="InterPro" id="IPR005135">
    <property type="entry name" value="Endo/exonuclease/phosphatase"/>
</dbReference>
<dbReference type="PANTHER" id="PTHR47027">
    <property type="entry name" value="REVERSE TRANSCRIPTASE DOMAIN-CONTAINING PROTEIN"/>
    <property type="match status" value="1"/>
</dbReference>
<proteinExistence type="predicted"/>
<evidence type="ECO:0000256" key="2">
    <source>
        <dbReference type="SAM" id="MobiDB-lite"/>
    </source>
</evidence>
<feature type="compositionally biased region" description="Basic and acidic residues" evidence="2">
    <location>
        <begin position="1"/>
        <end position="16"/>
    </location>
</feature>
<dbReference type="PROSITE" id="PS50878">
    <property type="entry name" value="RT_POL"/>
    <property type="match status" value="1"/>
</dbReference>
<name>A0A7M5VDN7_9CNID</name>
<dbReference type="Gene3D" id="3.60.10.10">
    <property type="entry name" value="Endonuclease/exonuclease/phosphatase"/>
    <property type="match status" value="1"/>
</dbReference>
<keyword evidence="1" id="KW-0175">Coiled coil</keyword>
<organism evidence="4 5">
    <name type="scientific">Clytia hemisphaerica</name>
    <dbReference type="NCBI Taxonomy" id="252671"/>
    <lineage>
        <taxon>Eukaryota</taxon>
        <taxon>Metazoa</taxon>
        <taxon>Cnidaria</taxon>
        <taxon>Hydrozoa</taxon>
        <taxon>Hydroidolina</taxon>
        <taxon>Leptothecata</taxon>
        <taxon>Obeliida</taxon>
        <taxon>Clytiidae</taxon>
        <taxon>Clytia</taxon>
    </lineage>
</organism>
<dbReference type="EnsemblMetazoa" id="CLYHEMT012583.1">
    <property type="protein sequence ID" value="CLYHEMP012583.1"/>
    <property type="gene ID" value="CLYHEMG012583"/>
</dbReference>
<keyword evidence="5" id="KW-1185">Reference proteome</keyword>
<reference evidence="4" key="1">
    <citation type="submission" date="2021-01" db="UniProtKB">
        <authorList>
            <consortium name="EnsemblMetazoa"/>
        </authorList>
    </citation>
    <scope>IDENTIFICATION</scope>
</reference>
<feature type="domain" description="Reverse transcriptase" evidence="3">
    <location>
        <begin position="541"/>
        <end position="794"/>
    </location>
</feature>
<dbReference type="Pfam" id="PF14529">
    <property type="entry name" value="Exo_endo_phos_2"/>
    <property type="match status" value="1"/>
</dbReference>
<evidence type="ECO:0000259" key="3">
    <source>
        <dbReference type="PROSITE" id="PS50878"/>
    </source>
</evidence>
<protein>
    <recommendedName>
        <fullName evidence="3">Reverse transcriptase domain-containing protein</fullName>
    </recommendedName>
</protein>
<evidence type="ECO:0000313" key="4">
    <source>
        <dbReference type="EnsemblMetazoa" id="CLYHEMP012583.1"/>
    </source>
</evidence>
<evidence type="ECO:0000256" key="1">
    <source>
        <dbReference type="SAM" id="Coils"/>
    </source>
</evidence>
<accession>A0A7M5VDN7</accession>
<dbReference type="InterPro" id="IPR000477">
    <property type="entry name" value="RT_dom"/>
</dbReference>
<feature type="region of interest" description="Disordered" evidence="2">
    <location>
        <begin position="1"/>
        <end position="25"/>
    </location>
</feature>
<sequence>MIQQKQPKEPYQENKKDKKKKKRKKTIEKKLKEVTIYYNNIRGLKSKWDSLLIAIEKTTPTIFALVETHMERGEKLEEITGYKIIRKDRNSQGGGIAIGFKKDIFESVVQLEAKETENMESMWVQIGTTTKYRLGVIYAPKGEKAKVKEIREIYQGVEQEILKGQEEGHKVLVVGDFNSKTKSAGGPDKGGKELERMTRERDCVIVNDLEVTEGKWTRVEKDKKSVLDYMIIEKTEKDSVIQMLIDEERRFTPYHVIKDDNEEIKEQYTDHNAIISTIKWSINIERSNEIKEVIGKKGMSKFREILKGQQISRILQEKEAFQDRYNRWEAKVNNIMNLCKTKVKKKKEQSNRVRVLMRAKQKIKKLKPSKINRSRRKLLNRHIIHERQHRYARKIQKTIEELRKNGGGMKEESFWEFKRKVKGKQQEIASEMVNEKGEMVSEKSKIVDVFKKFYVDLFKKPDKESFNEAQMKSESTVEKKIKNMKEVANTQEALTVTKKEINDVVRKLKRRKAPDSGGWRNEMLKEGGGEMIKSLKIIFNEIFRNMIIPEQWEKVTVKSIYKNKGKKTEMKNRRGIFLTNTVSKVFEKVLLNKAESKLNINKFQNGGQKERSTKDNWLALMAVLDKNREVGRDTYIICADAEKCFDQLWLDDCLVDLKDCGMRERETQLLKQLNQRARMTVRTPCGETEEFQVEEVVKQGTIFGPLLCCCNTSKIAEIGEDARTVVSPNLSIAPLTYVDDITAAGTPSLVKCVGRKLQIMEHEKRFTFNTGKTNYLIIKTGKRKEEVQELDMNVKRGKIERVASYKILGNWITEDGKLSEQLKEIEKRSWAMLNELKGTVKEEWLGSMSTDAALLVYERTVVPTLIYNLECWTRIDKKEIEELERIQARILKSILRMPSSTPYFGILKETGIWPIEKKVVYHRMMLYQNLITSAKGRLGRVVIEDQECSETAKTNNWASETRRIARDIGVDLNTAKEYKKELWKKTIKRKIAEQIERELDEKEMRKMRHQSGQRFERKSYLNKMGLKEASETMRRRLEMIDVGSNFGRKRTCRLCEEKESTEHMITCRSTTAPAELTVACLKETDDLNIIRQTNQFLNLQIEKRDKEEKLKETL</sequence>
<dbReference type="Pfam" id="PF00078">
    <property type="entry name" value="RVT_1"/>
    <property type="match status" value="1"/>
</dbReference>